<dbReference type="PROSITE" id="PS01240">
    <property type="entry name" value="PNP_MTAP_2"/>
    <property type="match status" value="1"/>
</dbReference>
<dbReference type="InterPro" id="IPR018099">
    <property type="entry name" value="Purine_phosphorylase-2_CS"/>
</dbReference>
<gene>
    <name evidence="6" type="primary">mtnP_6</name>
    <name evidence="6" type="ORF">GALL_363270</name>
</gene>
<evidence type="ECO:0000259" key="5">
    <source>
        <dbReference type="Pfam" id="PF01048"/>
    </source>
</evidence>
<accession>A0A1J5QPP0</accession>
<feature type="domain" description="Nucleoside phosphorylase" evidence="5">
    <location>
        <begin position="7"/>
        <end position="249"/>
    </location>
</feature>
<dbReference type="FunFam" id="3.40.50.1580:FF:000012">
    <property type="entry name" value="Probable 6-oxopurine nucleoside phosphorylase"/>
    <property type="match status" value="1"/>
</dbReference>
<keyword evidence="2 6" id="KW-0328">Glycosyltransferase</keyword>
<sequence>MSDPIERIGIIGGSGLYDFDGLADAAEHALQTPFGSPSDVIVTGRLGLAPVAFLARHGRGHRLIPSEVPYRANLFALKTLGVRTVLAISAVGSLRDELAPLDLVLPDQFIDLTRRRESTFFGDGVVAHVALAEPTCAALRERVAQAFDAAALPGVRLHRAATYACIEGPAFSTRAESAMLRTLGADVVGMTNMPEARLAREAQIAYATLALVTDYDCWDASREAVSAELAIGNLMRNAAAAQKIAAALVANLHAQPLQSAAHQALRSALVMPLDRLDPVRRARVDVLLR</sequence>
<keyword evidence="4" id="KW-0660">Purine salvage</keyword>
<evidence type="ECO:0000256" key="4">
    <source>
        <dbReference type="ARBA" id="ARBA00022726"/>
    </source>
</evidence>
<proteinExistence type="inferred from homology"/>
<dbReference type="Pfam" id="PF01048">
    <property type="entry name" value="PNP_UDP_1"/>
    <property type="match status" value="1"/>
</dbReference>
<dbReference type="GO" id="GO:0017061">
    <property type="term" value="F:S-methyl-5-thioadenosine phosphorylase activity"/>
    <property type="evidence" value="ECO:0007669"/>
    <property type="project" value="UniProtKB-EC"/>
</dbReference>
<evidence type="ECO:0000313" key="6">
    <source>
        <dbReference type="EMBL" id="OIQ81900.1"/>
    </source>
</evidence>
<dbReference type="AlphaFoldDB" id="A0A1J5QPP0"/>
<keyword evidence="3 6" id="KW-0808">Transferase</keyword>
<dbReference type="GO" id="GO:0006166">
    <property type="term" value="P:purine ribonucleoside salvage"/>
    <property type="evidence" value="ECO:0007669"/>
    <property type="project" value="UniProtKB-KW"/>
</dbReference>
<dbReference type="EMBL" id="MLJW01000867">
    <property type="protein sequence ID" value="OIQ81900.1"/>
    <property type="molecule type" value="Genomic_DNA"/>
</dbReference>
<reference evidence="6" key="1">
    <citation type="submission" date="2016-10" db="EMBL/GenBank/DDBJ databases">
        <title>Sequence of Gallionella enrichment culture.</title>
        <authorList>
            <person name="Poehlein A."/>
            <person name="Muehling M."/>
            <person name="Daniel R."/>
        </authorList>
    </citation>
    <scope>NUCLEOTIDE SEQUENCE</scope>
</reference>
<dbReference type="HAMAP" id="MF_01963">
    <property type="entry name" value="MTAP"/>
    <property type="match status" value="1"/>
</dbReference>
<organism evidence="6">
    <name type="scientific">mine drainage metagenome</name>
    <dbReference type="NCBI Taxonomy" id="410659"/>
    <lineage>
        <taxon>unclassified sequences</taxon>
        <taxon>metagenomes</taxon>
        <taxon>ecological metagenomes</taxon>
    </lineage>
</organism>
<comment type="similarity">
    <text evidence="1">Belongs to the PNP/MTAP phosphorylase family.</text>
</comment>
<name>A0A1J5QPP0_9ZZZZ</name>
<evidence type="ECO:0000256" key="2">
    <source>
        <dbReference type="ARBA" id="ARBA00022676"/>
    </source>
</evidence>
<dbReference type="InterPro" id="IPR010044">
    <property type="entry name" value="MTAP"/>
</dbReference>
<dbReference type="PANTHER" id="PTHR42679:SF2">
    <property type="entry name" value="S-METHYL-5'-THIOADENOSINE PHOSPHORYLASE"/>
    <property type="match status" value="1"/>
</dbReference>
<evidence type="ECO:0000256" key="1">
    <source>
        <dbReference type="ARBA" id="ARBA00006751"/>
    </source>
</evidence>
<dbReference type="CDD" id="cd09010">
    <property type="entry name" value="MTAP_SsMTAPII_like_MTIP"/>
    <property type="match status" value="1"/>
</dbReference>
<dbReference type="EC" id="2.4.2.28" evidence="6"/>
<dbReference type="Gene3D" id="3.40.50.1580">
    <property type="entry name" value="Nucleoside phosphorylase domain"/>
    <property type="match status" value="1"/>
</dbReference>
<comment type="caution">
    <text evidence="6">The sequence shown here is derived from an EMBL/GenBank/DDBJ whole genome shotgun (WGS) entry which is preliminary data.</text>
</comment>
<evidence type="ECO:0000256" key="3">
    <source>
        <dbReference type="ARBA" id="ARBA00022679"/>
    </source>
</evidence>
<dbReference type="PANTHER" id="PTHR42679">
    <property type="entry name" value="S-METHYL-5'-THIOADENOSINE PHOSPHORYLASE"/>
    <property type="match status" value="1"/>
</dbReference>
<dbReference type="GO" id="GO:0005829">
    <property type="term" value="C:cytosol"/>
    <property type="evidence" value="ECO:0007669"/>
    <property type="project" value="TreeGrafter"/>
</dbReference>
<dbReference type="GO" id="GO:0019509">
    <property type="term" value="P:L-methionine salvage from methylthioadenosine"/>
    <property type="evidence" value="ECO:0007669"/>
    <property type="project" value="TreeGrafter"/>
</dbReference>
<protein>
    <submittedName>
        <fullName evidence="6">S-methyl-5'-thioadenosine phosphorylase</fullName>
        <ecNumber evidence="6">2.4.2.28</ecNumber>
    </submittedName>
</protein>
<dbReference type="InterPro" id="IPR000845">
    <property type="entry name" value="Nucleoside_phosphorylase_d"/>
</dbReference>
<dbReference type="NCBIfam" id="TIGR01694">
    <property type="entry name" value="MTAP"/>
    <property type="match status" value="1"/>
</dbReference>
<dbReference type="InterPro" id="IPR035994">
    <property type="entry name" value="Nucleoside_phosphorylase_sf"/>
</dbReference>
<dbReference type="SUPFAM" id="SSF53167">
    <property type="entry name" value="Purine and uridine phosphorylases"/>
    <property type="match status" value="1"/>
</dbReference>